<dbReference type="EMBL" id="JBBHLL010000834">
    <property type="protein sequence ID" value="KAK7797452.1"/>
    <property type="molecule type" value="Genomic_DNA"/>
</dbReference>
<accession>A0AAW0H4J4</accession>
<evidence type="ECO:0000313" key="1">
    <source>
        <dbReference type="EMBL" id="KAK7797452.1"/>
    </source>
</evidence>
<gene>
    <name evidence="1" type="ORF">U0070_014242</name>
</gene>
<protein>
    <submittedName>
        <fullName evidence="1">Uncharacterized protein</fullName>
    </submittedName>
</protein>
<comment type="caution">
    <text evidence="1">The sequence shown here is derived from an EMBL/GenBank/DDBJ whole genome shotgun (WGS) entry which is preliminary data.</text>
</comment>
<dbReference type="AlphaFoldDB" id="A0AAW0H4J4"/>
<sequence length="89" mass="10322">MKFNRGFIQDGNLESILILENSLHIAHISEYTREFIQERKLKIALISEFIRESTQERNLTSVVIVGNSLHILISDNTSENSHRREISKV</sequence>
<reference evidence="1 2" key="1">
    <citation type="journal article" date="2023" name="bioRxiv">
        <title>Conserved and derived expression patterns and positive selection on dental genes reveal complex evolutionary context of ever-growing rodent molars.</title>
        <authorList>
            <person name="Calamari Z.T."/>
            <person name="Song A."/>
            <person name="Cohen E."/>
            <person name="Akter M."/>
            <person name="Roy R.D."/>
            <person name="Hallikas O."/>
            <person name="Christensen M.M."/>
            <person name="Li P."/>
            <person name="Marangoni P."/>
            <person name="Jernvall J."/>
            <person name="Klein O.D."/>
        </authorList>
    </citation>
    <scope>NUCLEOTIDE SEQUENCE [LARGE SCALE GENOMIC DNA]</scope>
    <source>
        <strain evidence="1">V071</strain>
    </source>
</reference>
<dbReference type="Proteomes" id="UP001488838">
    <property type="component" value="Unassembled WGS sequence"/>
</dbReference>
<evidence type="ECO:0000313" key="2">
    <source>
        <dbReference type="Proteomes" id="UP001488838"/>
    </source>
</evidence>
<organism evidence="1 2">
    <name type="scientific">Myodes glareolus</name>
    <name type="common">Bank vole</name>
    <name type="synonym">Clethrionomys glareolus</name>
    <dbReference type="NCBI Taxonomy" id="447135"/>
    <lineage>
        <taxon>Eukaryota</taxon>
        <taxon>Metazoa</taxon>
        <taxon>Chordata</taxon>
        <taxon>Craniata</taxon>
        <taxon>Vertebrata</taxon>
        <taxon>Euteleostomi</taxon>
        <taxon>Mammalia</taxon>
        <taxon>Eutheria</taxon>
        <taxon>Euarchontoglires</taxon>
        <taxon>Glires</taxon>
        <taxon>Rodentia</taxon>
        <taxon>Myomorpha</taxon>
        <taxon>Muroidea</taxon>
        <taxon>Cricetidae</taxon>
        <taxon>Arvicolinae</taxon>
        <taxon>Myodes</taxon>
    </lineage>
</organism>
<name>A0AAW0H4J4_MYOGA</name>
<proteinExistence type="predicted"/>
<keyword evidence="2" id="KW-1185">Reference proteome</keyword>